<dbReference type="Pfam" id="PF00089">
    <property type="entry name" value="Trypsin"/>
    <property type="match status" value="1"/>
</dbReference>
<name>A0A0B4GWC9_METGA</name>
<protein>
    <submittedName>
        <fullName evidence="6">Peptidase cysteine/serine, trypsin-like protein</fullName>
    </submittedName>
</protein>
<dbReference type="CDD" id="cd00190">
    <property type="entry name" value="Tryp_SPc"/>
    <property type="match status" value="1"/>
</dbReference>
<dbReference type="InterPro" id="IPR033116">
    <property type="entry name" value="TRYPSIN_SER"/>
</dbReference>
<accession>A0A0B4GWC9</accession>
<dbReference type="InterPro" id="IPR009003">
    <property type="entry name" value="Peptidase_S1_PA"/>
</dbReference>
<dbReference type="Gene3D" id="2.40.10.10">
    <property type="entry name" value="Trypsin-like serine proteases"/>
    <property type="match status" value="1"/>
</dbReference>
<gene>
    <name evidence="6" type="ORF">MGU_10844</name>
</gene>
<dbReference type="SUPFAM" id="SSF50494">
    <property type="entry name" value="Trypsin-like serine proteases"/>
    <property type="match status" value="1"/>
</dbReference>
<feature type="signal peptide" evidence="4">
    <location>
        <begin position="1"/>
        <end position="20"/>
    </location>
</feature>
<dbReference type="PANTHER" id="PTHR24276:SF98">
    <property type="entry name" value="FI18310P1-RELATED"/>
    <property type="match status" value="1"/>
</dbReference>
<dbReference type="InterPro" id="IPR001254">
    <property type="entry name" value="Trypsin_dom"/>
</dbReference>
<dbReference type="OrthoDB" id="4915747at2759"/>
<reference evidence="6 7" key="1">
    <citation type="journal article" date="2014" name="Proc. Natl. Acad. Sci. U.S.A.">
        <title>Trajectory and genomic determinants of fungal-pathogen speciation and host adaptation.</title>
        <authorList>
            <person name="Hu X."/>
            <person name="Xiao G."/>
            <person name="Zheng P."/>
            <person name="Shang Y."/>
            <person name="Su Y."/>
            <person name="Zhang X."/>
            <person name="Liu X."/>
            <person name="Zhan S."/>
            <person name="St Leger R.J."/>
            <person name="Wang C."/>
        </authorList>
    </citation>
    <scope>NUCLEOTIDE SEQUENCE [LARGE SCALE GENOMIC DNA]</scope>
    <source>
        <strain evidence="6 7">ARSEF 977</strain>
    </source>
</reference>
<evidence type="ECO:0000256" key="4">
    <source>
        <dbReference type="SAM" id="SignalP"/>
    </source>
</evidence>
<evidence type="ECO:0000256" key="1">
    <source>
        <dbReference type="ARBA" id="ARBA00007664"/>
    </source>
</evidence>
<dbReference type="PROSITE" id="PS00135">
    <property type="entry name" value="TRYPSIN_SER"/>
    <property type="match status" value="1"/>
</dbReference>
<keyword evidence="2" id="KW-1015">Disulfide bond</keyword>
<dbReference type="AlphaFoldDB" id="A0A0B4GWC9"/>
<evidence type="ECO:0000256" key="3">
    <source>
        <dbReference type="RuleBase" id="RU363034"/>
    </source>
</evidence>
<keyword evidence="3" id="KW-0378">Hydrolase</keyword>
<dbReference type="PRINTS" id="PR00722">
    <property type="entry name" value="CHYMOTRYPSIN"/>
</dbReference>
<keyword evidence="3" id="KW-0720">Serine protease</keyword>
<dbReference type="InterPro" id="IPR043504">
    <property type="entry name" value="Peptidase_S1_PA_chymotrypsin"/>
</dbReference>
<dbReference type="PANTHER" id="PTHR24276">
    <property type="entry name" value="POLYSERASE-RELATED"/>
    <property type="match status" value="1"/>
</dbReference>
<evidence type="ECO:0000313" key="6">
    <source>
        <dbReference type="EMBL" id="KID81821.1"/>
    </source>
</evidence>
<evidence type="ECO:0000256" key="2">
    <source>
        <dbReference type="ARBA" id="ARBA00023157"/>
    </source>
</evidence>
<dbReference type="PROSITE" id="PS50240">
    <property type="entry name" value="TRYPSIN_DOM"/>
    <property type="match status" value="1"/>
</dbReference>
<dbReference type="InterPro" id="IPR050430">
    <property type="entry name" value="Peptidase_S1"/>
</dbReference>
<dbReference type="GO" id="GO:0006508">
    <property type="term" value="P:proteolysis"/>
    <property type="evidence" value="ECO:0007669"/>
    <property type="project" value="UniProtKB-KW"/>
</dbReference>
<feature type="chain" id="PRO_5002092200" evidence="4">
    <location>
        <begin position="21"/>
        <end position="252"/>
    </location>
</feature>
<dbReference type="Proteomes" id="UP000031192">
    <property type="component" value="Unassembled WGS sequence"/>
</dbReference>
<dbReference type="InterPro" id="IPR001314">
    <property type="entry name" value="Peptidase_S1A"/>
</dbReference>
<dbReference type="InterPro" id="IPR018114">
    <property type="entry name" value="TRYPSIN_HIS"/>
</dbReference>
<keyword evidence="3" id="KW-0645">Protease</keyword>
<dbReference type="FunFam" id="2.40.10.10:FF:000068">
    <property type="entry name" value="transmembrane protease serine 2"/>
    <property type="match status" value="1"/>
</dbReference>
<sequence length="252" mass="26519">MVRKAAITLAVAFSAVLAAAATINKRIKGGEDAKEGEFPFIVRLNFPGNGEILCGGSLLDSTTVLTAAHCVVATEAISVRAGSLDKETGGVVAEVKSNLLHPDYNHFKRGNDIAILKLSTPIEESKTISYAKLPAGGSSPVIGSTAVAAGWGLTEDRLTADKLRKVAMSIRAPDECVNFVNRQDPEYMKYQDRKVCAGEGDKDTGSGDSGGPLIDQETGQLIGVTSAGRFYTKVGSYIPFIISGIEPRGVTD</sequence>
<dbReference type="EMBL" id="AZNH01000118">
    <property type="protein sequence ID" value="KID81821.1"/>
    <property type="molecule type" value="Genomic_DNA"/>
</dbReference>
<comment type="similarity">
    <text evidence="1">Belongs to the peptidase S1 family.</text>
</comment>
<keyword evidence="4" id="KW-0732">Signal</keyword>
<dbReference type="PROSITE" id="PS00134">
    <property type="entry name" value="TRYPSIN_HIS"/>
    <property type="match status" value="1"/>
</dbReference>
<proteinExistence type="inferred from homology"/>
<evidence type="ECO:0000259" key="5">
    <source>
        <dbReference type="PROSITE" id="PS50240"/>
    </source>
</evidence>
<dbReference type="HOGENOM" id="CLU_006842_7_5_1"/>
<organism evidence="6 7">
    <name type="scientific">Metarhizium guizhouense (strain ARSEF 977)</name>
    <dbReference type="NCBI Taxonomy" id="1276136"/>
    <lineage>
        <taxon>Eukaryota</taxon>
        <taxon>Fungi</taxon>
        <taxon>Dikarya</taxon>
        <taxon>Ascomycota</taxon>
        <taxon>Pezizomycotina</taxon>
        <taxon>Sordariomycetes</taxon>
        <taxon>Hypocreomycetidae</taxon>
        <taxon>Hypocreales</taxon>
        <taxon>Clavicipitaceae</taxon>
        <taxon>Metarhizium</taxon>
    </lineage>
</organism>
<feature type="domain" description="Peptidase S1" evidence="5">
    <location>
        <begin position="27"/>
        <end position="246"/>
    </location>
</feature>
<evidence type="ECO:0000313" key="7">
    <source>
        <dbReference type="Proteomes" id="UP000031192"/>
    </source>
</evidence>
<dbReference type="GO" id="GO:0004252">
    <property type="term" value="F:serine-type endopeptidase activity"/>
    <property type="evidence" value="ECO:0007669"/>
    <property type="project" value="InterPro"/>
</dbReference>
<keyword evidence="7" id="KW-1185">Reference proteome</keyword>
<comment type="caution">
    <text evidence="6">The sequence shown here is derived from an EMBL/GenBank/DDBJ whole genome shotgun (WGS) entry which is preliminary data.</text>
</comment>
<dbReference type="SMART" id="SM00020">
    <property type="entry name" value="Tryp_SPc"/>
    <property type="match status" value="1"/>
</dbReference>